<keyword evidence="3" id="KW-0443">Lipid metabolism</keyword>
<dbReference type="GO" id="GO:0016787">
    <property type="term" value="F:hydrolase activity"/>
    <property type="evidence" value="ECO:0007669"/>
    <property type="project" value="UniProtKB-KW"/>
</dbReference>
<comment type="caution">
    <text evidence="5">The sequence shown here is derived from an EMBL/GenBank/DDBJ whole genome shotgun (WGS) entry which is preliminary data.</text>
</comment>
<gene>
    <name evidence="5" type="ORF">AB0K36_20660</name>
</gene>
<dbReference type="InterPro" id="IPR029058">
    <property type="entry name" value="AB_hydrolase_fold"/>
</dbReference>
<accession>A0ABV3HX79</accession>
<dbReference type="SUPFAM" id="SSF53474">
    <property type="entry name" value="alpha/beta-Hydrolases"/>
    <property type="match status" value="1"/>
</dbReference>
<dbReference type="Gene3D" id="3.40.50.1820">
    <property type="entry name" value="alpha/beta hydrolase"/>
    <property type="match status" value="1"/>
</dbReference>
<evidence type="ECO:0000256" key="1">
    <source>
        <dbReference type="ARBA" id="ARBA00022801"/>
    </source>
</evidence>
<dbReference type="PANTHER" id="PTHR10272:SF0">
    <property type="entry name" value="PLATELET-ACTIVATING FACTOR ACETYLHYDROLASE"/>
    <property type="match status" value="1"/>
</dbReference>
<reference evidence="5 6" key="1">
    <citation type="submission" date="2024-06" db="EMBL/GenBank/DDBJ databases">
        <title>The Natural Products Discovery Center: Release of the First 8490 Sequenced Strains for Exploring Actinobacteria Biosynthetic Diversity.</title>
        <authorList>
            <person name="Kalkreuter E."/>
            <person name="Kautsar S.A."/>
            <person name="Yang D."/>
            <person name="Bader C.D."/>
            <person name="Teijaro C.N."/>
            <person name="Fluegel L."/>
            <person name="Davis C.M."/>
            <person name="Simpson J.R."/>
            <person name="Lauterbach L."/>
            <person name="Steele A.D."/>
            <person name="Gui C."/>
            <person name="Meng S."/>
            <person name="Li G."/>
            <person name="Viehrig K."/>
            <person name="Ye F."/>
            <person name="Su P."/>
            <person name="Kiefer A.F."/>
            <person name="Nichols A."/>
            <person name="Cepeda A.J."/>
            <person name="Yan W."/>
            <person name="Fan B."/>
            <person name="Jiang Y."/>
            <person name="Adhikari A."/>
            <person name="Zheng C.-J."/>
            <person name="Schuster L."/>
            <person name="Cowan T.M."/>
            <person name="Smanski M.J."/>
            <person name="Chevrette M.G."/>
            <person name="De Carvalho L.P.S."/>
            <person name="Shen B."/>
        </authorList>
    </citation>
    <scope>NUCLEOTIDE SEQUENCE [LARGE SCALE GENOMIC DNA]</scope>
    <source>
        <strain evidence="5 6">NPDC049344</strain>
    </source>
</reference>
<dbReference type="PANTHER" id="PTHR10272">
    <property type="entry name" value="PLATELET-ACTIVATING FACTOR ACETYLHYDROLASE"/>
    <property type="match status" value="1"/>
</dbReference>
<feature type="signal peptide" evidence="4">
    <location>
        <begin position="1"/>
        <end position="26"/>
    </location>
</feature>
<name>A0ABV3HX79_9ACTN</name>
<dbReference type="Proteomes" id="UP001552521">
    <property type="component" value="Unassembled WGS sequence"/>
</dbReference>
<dbReference type="Pfam" id="PF03403">
    <property type="entry name" value="PAF-AH_p_II"/>
    <property type="match status" value="1"/>
</dbReference>
<evidence type="ECO:0000256" key="4">
    <source>
        <dbReference type="SAM" id="SignalP"/>
    </source>
</evidence>
<feature type="chain" id="PRO_5047537243" evidence="4">
    <location>
        <begin position="27"/>
        <end position="405"/>
    </location>
</feature>
<evidence type="ECO:0000256" key="2">
    <source>
        <dbReference type="ARBA" id="ARBA00022963"/>
    </source>
</evidence>
<keyword evidence="6" id="KW-1185">Reference proteome</keyword>
<keyword evidence="2" id="KW-0442">Lipid degradation</keyword>
<keyword evidence="4" id="KW-0732">Signal</keyword>
<dbReference type="EMBL" id="JBFAQK010000028">
    <property type="protein sequence ID" value="MEV4683192.1"/>
    <property type="molecule type" value="Genomic_DNA"/>
</dbReference>
<keyword evidence="1 5" id="KW-0378">Hydrolase</keyword>
<sequence>MNRRRTATVSVLLGLSLTLAFQGLGAASAVPVPAAPVVGGLSAGIAAEAGIELPRPAGRHPVGTQTLHLTDHRRSDPWMPSAARELMVSVHYPAQAGRGRSAAYMTEEEARLLLESRGLDGVVPATALSGTRTHARVNARPAGGHFPLVVLSPGFSVSRSSLTALAEDLASRGYVVAAVDHAYESVGTAFPGGRVLTCLACDHVATREERARVALGRAQDLSFVIDRLTSPRTPPRTTQGHRSLPYALVIDSKRIGAAGHSIGGASAATLMAQDRRVRAGVNLDGDFFARLPETGLDARPFMMMGSAADHSPGVVESDWQEAWDRLDGWKRWLTVSGAEHFSFTDLLVLADQLGLADPAAPLSAERAWQHTRDYTAAFFDMHLRGMSRPLLNGPVADRPEVEFQP</sequence>
<evidence type="ECO:0000313" key="5">
    <source>
        <dbReference type="EMBL" id="MEV4683192.1"/>
    </source>
</evidence>
<dbReference type="RefSeq" id="WP_364596309.1">
    <property type="nucleotide sequence ID" value="NZ_JBFAQK010000028.1"/>
</dbReference>
<protein>
    <submittedName>
        <fullName evidence="5">Alpha/beta hydrolase</fullName>
    </submittedName>
</protein>
<organism evidence="5 6">
    <name type="scientific">Streptomyces kurssanovii</name>
    <dbReference type="NCBI Taxonomy" id="67312"/>
    <lineage>
        <taxon>Bacteria</taxon>
        <taxon>Bacillati</taxon>
        <taxon>Actinomycetota</taxon>
        <taxon>Actinomycetes</taxon>
        <taxon>Kitasatosporales</taxon>
        <taxon>Streptomycetaceae</taxon>
        <taxon>Streptomyces</taxon>
    </lineage>
</organism>
<evidence type="ECO:0000256" key="3">
    <source>
        <dbReference type="ARBA" id="ARBA00023098"/>
    </source>
</evidence>
<evidence type="ECO:0000313" key="6">
    <source>
        <dbReference type="Proteomes" id="UP001552521"/>
    </source>
</evidence>
<proteinExistence type="predicted"/>